<dbReference type="InterPro" id="IPR011032">
    <property type="entry name" value="GroES-like_sf"/>
</dbReference>
<dbReference type="AlphaFoldDB" id="A0A2H5EXU6"/>
<accession>A0A2H5EXU6</accession>
<dbReference type="PANTHER" id="PTHR43677:SF4">
    <property type="entry name" value="QUINONE OXIDOREDUCTASE-LIKE PROTEIN 2"/>
    <property type="match status" value="1"/>
</dbReference>
<dbReference type="InterPro" id="IPR013154">
    <property type="entry name" value="ADH-like_N"/>
</dbReference>
<organism evidence="2 3">
    <name type="scientific">Paracoccus zhejiangensis</name>
    <dbReference type="NCBI Taxonomy" id="1077935"/>
    <lineage>
        <taxon>Bacteria</taxon>
        <taxon>Pseudomonadati</taxon>
        <taxon>Pseudomonadota</taxon>
        <taxon>Alphaproteobacteria</taxon>
        <taxon>Rhodobacterales</taxon>
        <taxon>Paracoccaceae</taxon>
        <taxon>Paracoccus</taxon>
    </lineage>
</organism>
<evidence type="ECO:0000313" key="3">
    <source>
        <dbReference type="Proteomes" id="UP000234530"/>
    </source>
</evidence>
<keyword evidence="3" id="KW-1185">Reference proteome</keyword>
<dbReference type="InterPro" id="IPR013149">
    <property type="entry name" value="ADH-like_C"/>
</dbReference>
<dbReference type="KEGG" id="pzh:CX676_07945"/>
<feature type="domain" description="Enoyl reductase (ER)" evidence="1">
    <location>
        <begin position="9"/>
        <end position="320"/>
    </location>
</feature>
<protein>
    <submittedName>
        <fullName evidence="2">Zinc-binding dehydrogenase</fullName>
    </submittedName>
</protein>
<dbReference type="SUPFAM" id="SSF50129">
    <property type="entry name" value="GroES-like"/>
    <property type="match status" value="1"/>
</dbReference>
<evidence type="ECO:0000259" key="1">
    <source>
        <dbReference type="SMART" id="SM00829"/>
    </source>
</evidence>
<dbReference type="InterPro" id="IPR051397">
    <property type="entry name" value="Zn-ADH-like_protein"/>
</dbReference>
<dbReference type="SUPFAM" id="SSF51735">
    <property type="entry name" value="NAD(P)-binding Rossmann-fold domains"/>
    <property type="match status" value="1"/>
</dbReference>
<dbReference type="PANTHER" id="PTHR43677">
    <property type="entry name" value="SHORT-CHAIN DEHYDROGENASE/REDUCTASE"/>
    <property type="match status" value="1"/>
</dbReference>
<evidence type="ECO:0000313" key="2">
    <source>
        <dbReference type="EMBL" id="AUH64094.1"/>
    </source>
</evidence>
<gene>
    <name evidence="2" type="ORF">CX676_07945</name>
</gene>
<dbReference type="SMART" id="SM00829">
    <property type="entry name" value="PKS_ER"/>
    <property type="match status" value="1"/>
</dbReference>
<dbReference type="Gene3D" id="3.90.180.10">
    <property type="entry name" value="Medium-chain alcohol dehydrogenases, catalytic domain"/>
    <property type="match status" value="1"/>
</dbReference>
<dbReference type="CDD" id="cd08241">
    <property type="entry name" value="QOR1"/>
    <property type="match status" value="1"/>
</dbReference>
<dbReference type="EMBL" id="CP025430">
    <property type="protein sequence ID" value="AUH64094.1"/>
    <property type="molecule type" value="Genomic_DNA"/>
</dbReference>
<sequence length="322" mass="33912">MMEDIRIAHVPERESLPVISSAPAPHPDKGQVLVRMRAAALNFADILKSRGQYQEAEAFPFVPGLEGAGEVIAAPEGSGLRAGDRVAVWQPGTMAQIVAVPATSCLRIPDAMSFDEAAGLQIAYGTSHLALADRAKLAPGETLVVLGAAGGVGLTAVEIGKAMGARVIAVARGAERLRVVAEAGADEMIDSDATPDLKARLRELGGVDVVYDPVGDEPGLAAFGALNRGGRFLVIGFAGGKPPRLPLNHALVKNITIHGFYWGGYRQLDLAALRDSLTTVFDLYAAGKLHPHVGEALELDRIAEGYRLLAERKAVGKIIIRL</sequence>
<reference evidence="2 3" key="1">
    <citation type="journal article" date="2013" name="Antonie Van Leeuwenhoek">
        <title>Paracoccus zhejiangensis sp. nov., isolated from activated sludge in wastewater-treatment system.</title>
        <authorList>
            <person name="Wu Z.G."/>
            <person name="Zhang D.F."/>
            <person name="Liu Y.L."/>
            <person name="Wang F."/>
            <person name="Jiang X."/>
            <person name="Li C."/>
            <person name="Li S.P."/>
            <person name="Hong Q."/>
            <person name="Li W.J."/>
        </authorList>
    </citation>
    <scope>NUCLEOTIDE SEQUENCE [LARGE SCALE GENOMIC DNA]</scope>
    <source>
        <strain evidence="2 3">J6</strain>
    </source>
</reference>
<dbReference type="OrthoDB" id="4190732at2"/>
<dbReference type="Pfam" id="PF00107">
    <property type="entry name" value="ADH_zinc_N"/>
    <property type="match status" value="1"/>
</dbReference>
<dbReference type="Pfam" id="PF08240">
    <property type="entry name" value="ADH_N"/>
    <property type="match status" value="1"/>
</dbReference>
<dbReference type="Gene3D" id="3.40.50.720">
    <property type="entry name" value="NAD(P)-binding Rossmann-like Domain"/>
    <property type="match status" value="1"/>
</dbReference>
<dbReference type="Proteomes" id="UP000234530">
    <property type="component" value="Chromosome"/>
</dbReference>
<name>A0A2H5EXU6_9RHOB</name>
<dbReference type="GO" id="GO:0016491">
    <property type="term" value="F:oxidoreductase activity"/>
    <property type="evidence" value="ECO:0007669"/>
    <property type="project" value="InterPro"/>
</dbReference>
<proteinExistence type="predicted"/>
<dbReference type="InterPro" id="IPR036291">
    <property type="entry name" value="NAD(P)-bd_dom_sf"/>
</dbReference>
<dbReference type="InterPro" id="IPR020843">
    <property type="entry name" value="ER"/>
</dbReference>